<keyword evidence="1" id="KW-0472">Membrane</keyword>
<feature type="transmembrane region" description="Helical" evidence="1">
    <location>
        <begin position="6"/>
        <end position="22"/>
    </location>
</feature>
<comment type="caution">
    <text evidence="2">The sequence shown here is derived from an EMBL/GenBank/DDBJ whole genome shotgun (WGS) entry which is preliminary data.</text>
</comment>
<dbReference type="Proteomes" id="UP001207626">
    <property type="component" value="Unassembled WGS sequence"/>
</dbReference>
<evidence type="ECO:0000313" key="3">
    <source>
        <dbReference type="Proteomes" id="UP001207626"/>
    </source>
</evidence>
<keyword evidence="1" id="KW-0812">Transmembrane</keyword>
<accession>A0ABT4DS98</accession>
<evidence type="ECO:0000256" key="1">
    <source>
        <dbReference type="SAM" id="Phobius"/>
    </source>
</evidence>
<feature type="transmembrane region" description="Helical" evidence="1">
    <location>
        <begin position="83"/>
        <end position="101"/>
    </location>
</feature>
<proteinExistence type="predicted"/>
<name>A0ABT4DS98_9BACL</name>
<feature type="transmembrane region" description="Helical" evidence="1">
    <location>
        <begin position="113"/>
        <end position="131"/>
    </location>
</feature>
<keyword evidence="1" id="KW-1133">Transmembrane helix</keyword>
<sequence length="201" mass="22881">MTPGILSLIVWICFFILLASGWRPVVLKHASWQWIIGLGVSWILLNRFSVTIAVIGKVNTAWLLWCLAAMLLLLSQFIRLRGFVLLGHIGLVAAAWLWLELLKWSSIALLRQFSKEWIIAAIISLIVLAVSRRWTYQWIVLTLGLALGDLFVQVKSGMSHELGSAGLQDVWWVSFLSVRMVTAALQWTKGRWRGTKWKRAD</sequence>
<gene>
    <name evidence="2" type="ORF">M5X09_10825</name>
</gene>
<reference evidence="2 3" key="1">
    <citation type="submission" date="2022-05" db="EMBL/GenBank/DDBJ databases">
        <title>Genome Sequencing of Bee-Associated Microbes.</title>
        <authorList>
            <person name="Dunlap C."/>
        </authorList>
    </citation>
    <scope>NUCLEOTIDE SEQUENCE [LARGE SCALE GENOMIC DNA]</scope>
    <source>
        <strain evidence="2 3">NRRL NRS-1438</strain>
    </source>
</reference>
<dbReference type="RefSeq" id="WP_087435359.1">
    <property type="nucleotide sequence ID" value="NZ_JAFFHZ010000002.1"/>
</dbReference>
<feature type="transmembrane region" description="Helical" evidence="1">
    <location>
        <begin position="61"/>
        <end position="78"/>
    </location>
</feature>
<organism evidence="2 3">
    <name type="scientific">Paenibacillus apiarius</name>
    <dbReference type="NCBI Taxonomy" id="46240"/>
    <lineage>
        <taxon>Bacteria</taxon>
        <taxon>Bacillati</taxon>
        <taxon>Bacillota</taxon>
        <taxon>Bacilli</taxon>
        <taxon>Bacillales</taxon>
        <taxon>Paenibacillaceae</taxon>
        <taxon>Paenibacillus</taxon>
    </lineage>
</organism>
<feature type="transmembrane region" description="Helical" evidence="1">
    <location>
        <begin position="34"/>
        <end position="55"/>
    </location>
</feature>
<keyword evidence="3" id="KW-1185">Reference proteome</keyword>
<dbReference type="GeneID" id="77005858"/>
<evidence type="ECO:0000313" key="2">
    <source>
        <dbReference type="EMBL" id="MCY9520166.1"/>
    </source>
</evidence>
<dbReference type="EMBL" id="JAMDLW010000013">
    <property type="protein sequence ID" value="MCY9520166.1"/>
    <property type="molecule type" value="Genomic_DNA"/>
</dbReference>
<protein>
    <submittedName>
        <fullName evidence="2">Uncharacterized protein</fullName>
    </submittedName>
</protein>